<gene>
    <name evidence="1" type="ORF">SNEC2469_LOCUS26909</name>
</gene>
<organism evidence="1 2">
    <name type="scientific">Symbiodinium necroappetens</name>
    <dbReference type="NCBI Taxonomy" id="1628268"/>
    <lineage>
        <taxon>Eukaryota</taxon>
        <taxon>Sar</taxon>
        <taxon>Alveolata</taxon>
        <taxon>Dinophyceae</taxon>
        <taxon>Suessiales</taxon>
        <taxon>Symbiodiniaceae</taxon>
        <taxon>Symbiodinium</taxon>
    </lineage>
</organism>
<comment type="caution">
    <text evidence="1">The sequence shown here is derived from an EMBL/GenBank/DDBJ whole genome shotgun (WGS) entry which is preliminary data.</text>
</comment>
<protein>
    <submittedName>
        <fullName evidence="1">Uncharacterized protein</fullName>
    </submittedName>
</protein>
<reference evidence="1" key="1">
    <citation type="submission" date="2021-02" db="EMBL/GenBank/DDBJ databases">
        <authorList>
            <person name="Dougan E. K."/>
            <person name="Rhodes N."/>
            <person name="Thang M."/>
            <person name="Chan C."/>
        </authorList>
    </citation>
    <scope>NUCLEOTIDE SEQUENCE</scope>
</reference>
<evidence type="ECO:0000313" key="2">
    <source>
        <dbReference type="Proteomes" id="UP000601435"/>
    </source>
</evidence>
<sequence>ACATWNQQINGWSVGVDETCSMWLSSMPEDGRRLMAAQQPSLFTVITMPISSTSSPSEDAPGAEQPQ</sequence>
<feature type="non-terminal residue" evidence="1">
    <location>
        <position position="1"/>
    </location>
</feature>
<keyword evidence="2" id="KW-1185">Reference proteome</keyword>
<feature type="non-terminal residue" evidence="1">
    <location>
        <position position="67"/>
    </location>
</feature>
<dbReference type="EMBL" id="CAJNJA010055743">
    <property type="protein sequence ID" value="CAE7856404.1"/>
    <property type="molecule type" value="Genomic_DNA"/>
</dbReference>
<evidence type="ECO:0000313" key="1">
    <source>
        <dbReference type="EMBL" id="CAE7856404.1"/>
    </source>
</evidence>
<dbReference type="AlphaFoldDB" id="A0A813A6Z7"/>
<dbReference type="Proteomes" id="UP000601435">
    <property type="component" value="Unassembled WGS sequence"/>
</dbReference>
<proteinExistence type="predicted"/>
<accession>A0A813A6Z7</accession>
<name>A0A813A6Z7_9DINO</name>